<keyword evidence="2" id="KW-1185">Reference proteome</keyword>
<dbReference type="Proteomes" id="UP001229421">
    <property type="component" value="Unassembled WGS sequence"/>
</dbReference>
<evidence type="ECO:0000313" key="2">
    <source>
        <dbReference type="Proteomes" id="UP001229421"/>
    </source>
</evidence>
<comment type="caution">
    <text evidence="1">The sequence shown here is derived from an EMBL/GenBank/DDBJ whole genome shotgun (WGS) entry which is preliminary data.</text>
</comment>
<sequence length="82" mass="9336">MCKILGFVSIVIMNHLWFATSSSYRHALIYYGCFVCALLVRTNKELLEKHIVLKMTCLVSVLRVVTSIDPLLNLKPQKNVPT</sequence>
<name>A0AAD8NF33_TARER</name>
<dbReference type="EMBL" id="JAUHHV010000012">
    <property type="protein sequence ID" value="KAK1406457.1"/>
    <property type="molecule type" value="Genomic_DNA"/>
</dbReference>
<evidence type="ECO:0000313" key="1">
    <source>
        <dbReference type="EMBL" id="KAK1406457.1"/>
    </source>
</evidence>
<organism evidence="1 2">
    <name type="scientific">Tagetes erecta</name>
    <name type="common">African marigold</name>
    <dbReference type="NCBI Taxonomy" id="13708"/>
    <lineage>
        <taxon>Eukaryota</taxon>
        <taxon>Viridiplantae</taxon>
        <taxon>Streptophyta</taxon>
        <taxon>Embryophyta</taxon>
        <taxon>Tracheophyta</taxon>
        <taxon>Spermatophyta</taxon>
        <taxon>Magnoliopsida</taxon>
        <taxon>eudicotyledons</taxon>
        <taxon>Gunneridae</taxon>
        <taxon>Pentapetalae</taxon>
        <taxon>asterids</taxon>
        <taxon>campanulids</taxon>
        <taxon>Asterales</taxon>
        <taxon>Asteraceae</taxon>
        <taxon>Asteroideae</taxon>
        <taxon>Heliantheae alliance</taxon>
        <taxon>Tageteae</taxon>
        <taxon>Tagetes</taxon>
    </lineage>
</organism>
<accession>A0AAD8NF33</accession>
<proteinExistence type="predicted"/>
<protein>
    <submittedName>
        <fullName evidence="1">Uncharacterized protein</fullName>
    </submittedName>
</protein>
<dbReference type="AlphaFoldDB" id="A0AAD8NF33"/>
<reference evidence="1" key="1">
    <citation type="journal article" date="2023" name="bioRxiv">
        <title>Improved chromosome-level genome assembly for marigold (Tagetes erecta).</title>
        <authorList>
            <person name="Jiang F."/>
            <person name="Yuan L."/>
            <person name="Wang S."/>
            <person name="Wang H."/>
            <person name="Xu D."/>
            <person name="Wang A."/>
            <person name="Fan W."/>
        </authorList>
    </citation>
    <scope>NUCLEOTIDE SEQUENCE</scope>
    <source>
        <strain evidence="1">WSJ</strain>
        <tissue evidence="1">Leaf</tissue>
    </source>
</reference>
<gene>
    <name evidence="1" type="ORF">QVD17_41756</name>
</gene>